<feature type="region of interest" description="Disordered" evidence="1">
    <location>
        <begin position="33"/>
        <end position="61"/>
    </location>
</feature>
<keyword evidence="3" id="KW-1185">Reference proteome</keyword>
<accession>A0A918IYV8</accession>
<gene>
    <name evidence="2" type="ORF">GCM10010503_13770</name>
</gene>
<dbReference type="AlphaFoldDB" id="A0A918IYV8"/>
<organism evidence="2 3">
    <name type="scientific">Streptomyces lucensis JCM 4490</name>
    <dbReference type="NCBI Taxonomy" id="1306176"/>
    <lineage>
        <taxon>Bacteria</taxon>
        <taxon>Bacillati</taxon>
        <taxon>Actinomycetota</taxon>
        <taxon>Actinomycetes</taxon>
        <taxon>Kitasatosporales</taxon>
        <taxon>Streptomycetaceae</taxon>
        <taxon>Streptomyces</taxon>
    </lineage>
</organism>
<dbReference type="EMBL" id="BMUE01000002">
    <property type="protein sequence ID" value="GGW38801.1"/>
    <property type="molecule type" value="Genomic_DNA"/>
</dbReference>
<protein>
    <submittedName>
        <fullName evidence="2">Uncharacterized protein</fullName>
    </submittedName>
</protein>
<dbReference type="Proteomes" id="UP000620224">
    <property type="component" value="Unassembled WGS sequence"/>
</dbReference>
<feature type="compositionally biased region" description="Basic and acidic residues" evidence="1">
    <location>
        <begin position="39"/>
        <end position="53"/>
    </location>
</feature>
<comment type="caution">
    <text evidence="2">The sequence shown here is derived from an EMBL/GenBank/DDBJ whole genome shotgun (WGS) entry which is preliminary data.</text>
</comment>
<reference evidence="2 3" key="1">
    <citation type="journal article" date="2014" name="Int. J. Syst. Evol. Microbiol.">
        <title>Complete genome sequence of Corynebacterium casei LMG S-19264T (=DSM 44701T), isolated from a smear-ripened cheese.</title>
        <authorList>
            <consortium name="US DOE Joint Genome Institute (JGI-PGF)"/>
            <person name="Walter F."/>
            <person name="Albersmeier A."/>
            <person name="Kalinowski J."/>
            <person name="Ruckert C."/>
        </authorList>
    </citation>
    <scope>NUCLEOTIDE SEQUENCE [LARGE SCALE GENOMIC DNA]</scope>
    <source>
        <strain evidence="2 3">JCM 4490</strain>
    </source>
</reference>
<evidence type="ECO:0000256" key="1">
    <source>
        <dbReference type="SAM" id="MobiDB-lite"/>
    </source>
</evidence>
<sequence length="61" mass="6642">MAGVDAPGAGRGFLRYPRLPSLFTDGTQFLRTSAVRTSGGREGRVHPPPDNLEKPWQADSF</sequence>
<proteinExistence type="predicted"/>
<name>A0A918IYV8_9ACTN</name>
<evidence type="ECO:0000313" key="3">
    <source>
        <dbReference type="Proteomes" id="UP000620224"/>
    </source>
</evidence>
<evidence type="ECO:0000313" key="2">
    <source>
        <dbReference type="EMBL" id="GGW38801.1"/>
    </source>
</evidence>